<evidence type="ECO:0000313" key="2">
    <source>
        <dbReference type="Proteomes" id="UP000183859"/>
    </source>
</evidence>
<sequence length="177" mass="19225">MDMAVQRMKSRGFKRTSQLLNDQIRKAGESRGFAVSRLLTHWEEIAGPDISAIARPVNVHYGRGGFGATLTLLTTGANAPILEMQKEPLRAKVNAVYGYNAISKVRITQTAPTGFAEGQVSFKYAPKVTVPQAPDPQDVAAAAKVATGVESDDLRAALERLGRNVLTKQKTLRKGYE</sequence>
<dbReference type="InterPro" id="IPR010593">
    <property type="entry name" value="DUF1159"/>
</dbReference>
<dbReference type="PIRSF" id="PIRSF032064">
    <property type="entry name" value="UCP032064"/>
    <property type="match status" value="1"/>
</dbReference>
<accession>A0A1L3I9C0</accession>
<protein>
    <recommendedName>
        <fullName evidence="3">RNA-binding protein</fullName>
    </recommendedName>
</protein>
<proteinExistence type="predicted"/>
<dbReference type="EMBL" id="CP016364">
    <property type="protein sequence ID" value="APG48621.1"/>
    <property type="molecule type" value="Genomic_DNA"/>
</dbReference>
<dbReference type="KEGG" id="php:PhaeoP97_03263"/>
<name>A0A1L3I9C0_9RHOB</name>
<dbReference type="Proteomes" id="UP000183859">
    <property type="component" value="Chromosome"/>
</dbReference>
<dbReference type="AlphaFoldDB" id="A0A1L3I9C0"/>
<organism evidence="1 2">
    <name type="scientific">Phaeobacter porticola</name>
    <dbReference type="NCBI Taxonomy" id="1844006"/>
    <lineage>
        <taxon>Bacteria</taxon>
        <taxon>Pseudomonadati</taxon>
        <taxon>Pseudomonadota</taxon>
        <taxon>Alphaproteobacteria</taxon>
        <taxon>Rhodobacterales</taxon>
        <taxon>Roseobacteraceae</taxon>
        <taxon>Phaeobacter</taxon>
    </lineage>
</organism>
<gene>
    <name evidence="1" type="ORF">PhaeoP97_03263</name>
</gene>
<evidence type="ECO:0000313" key="1">
    <source>
        <dbReference type="EMBL" id="APG48621.1"/>
    </source>
</evidence>
<dbReference type="STRING" id="1844006.PhaeoP97_03263"/>
<dbReference type="Pfam" id="PF05258">
    <property type="entry name" value="DciA"/>
    <property type="match status" value="1"/>
</dbReference>
<keyword evidence="2" id="KW-1185">Reference proteome</keyword>
<dbReference type="InterPro" id="IPR007922">
    <property type="entry name" value="DciA-like"/>
</dbReference>
<evidence type="ECO:0008006" key="3">
    <source>
        <dbReference type="Google" id="ProtNLM"/>
    </source>
</evidence>
<reference evidence="2" key="1">
    <citation type="submission" date="2016-07" db="EMBL/GenBank/DDBJ databases">
        <title>Phaeobacter portensis sp. nov., a tropodithietic acid producing bacterium isolated from a German harbor.</title>
        <authorList>
            <person name="Freese H.M."/>
            <person name="Bunk B."/>
            <person name="Breider S."/>
            <person name="Brinkhoff T."/>
        </authorList>
    </citation>
    <scope>NUCLEOTIDE SEQUENCE [LARGE SCALE GENOMIC DNA]</scope>
    <source>
        <strain evidence="2">P97</strain>
    </source>
</reference>